<protein>
    <submittedName>
        <fullName evidence="1">Uncharacterized protein</fullName>
    </submittedName>
</protein>
<evidence type="ECO:0000313" key="1">
    <source>
        <dbReference type="EMBL" id="KAH7438356.1"/>
    </source>
</evidence>
<accession>A0A8T2UWS7</accession>
<dbReference type="Proteomes" id="UP000825935">
    <property type="component" value="Chromosome 4"/>
</dbReference>
<dbReference type="AlphaFoldDB" id="A0A8T2UWS7"/>
<proteinExistence type="predicted"/>
<reference evidence="1" key="1">
    <citation type="submission" date="2021-08" db="EMBL/GenBank/DDBJ databases">
        <title>WGS assembly of Ceratopteris richardii.</title>
        <authorList>
            <person name="Marchant D.B."/>
            <person name="Chen G."/>
            <person name="Jenkins J."/>
            <person name="Shu S."/>
            <person name="Leebens-Mack J."/>
            <person name="Grimwood J."/>
            <person name="Schmutz J."/>
            <person name="Soltis P."/>
            <person name="Soltis D."/>
            <person name="Chen Z.-H."/>
        </authorList>
    </citation>
    <scope>NUCLEOTIDE SEQUENCE</scope>
    <source>
        <strain evidence="1">Whitten #5841</strain>
        <tissue evidence="1">Leaf</tissue>
    </source>
</reference>
<evidence type="ECO:0000313" key="2">
    <source>
        <dbReference type="Proteomes" id="UP000825935"/>
    </source>
</evidence>
<dbReference type="EMBL" id="CM035409">
    <property type="protein sequence ID" value="KAH7438356.1"/>
    <property type="molecule type" value="Genomic_DNA"/>
</dbReference>
<gene>
    <name evidence="1" type="ORF">KP509_04G011900</name>
</gene>
<keyword evidence="2" id="KW-1185">Reference proteome</keyword>
<name>A0A8T2UWS7_CERRI</name>
<organism evidence="1 2">
    <name type="scientific">Ceratopteris richardii</name>
    <name type="common">Triangle waterfern</name>
    <dbReference type="NCBI Taxonomy" id="49495"/>
    <lineage>
        <taxon>Eukaryota</taxon>
        <taxon>Viridiplantae</taxon>
        <taxon>Streptophyta</taxon>
        <taxon>Embryophyta</taxon>
        <taxon>Tracheophyta</taxon>
        <taxon>Polypodiopsida</taxon>
        <taxon>Polypodiidae</taxon>
        <taxon>Polypodiales</taxon>
        <taxon>Pteridineae</taxon>
        <taxon>Pteridaceae</taxon>
        <taxon>Parkerioideae</taxon>
        <taxon>Ceratopteris</taxon>
    </lineage>
</organism>
<sequence>MIISIVSPQGFEPETSRQGRAGLSMNPKAFVICNSRASYLLSIYALKEDFAQSRKEAAWTSAVSTQGNRTNVPCLGDCLPMHKAMQPITTVHSLIPFDFHVEEDNIIKEIEKHRRDLIPRLSQKMALSCQ</sequence>
<comment type="caution">
    <text evidence="1">The sequence shown here is derived from an EMBL/GenBank/DDBJ whole genome shotgun (WGS) entry which is preliminary data.</text>
</comment>